<evidence type="ECO:0000256" key="1">
    <source>
        <dbReference type="SAM" id="MobiDB-lite"/>
    </source>
</evidence>
<keyword evidence="5" id="KW-1185">Reference proteome</keyword>
<keyword evidence="2" id="KW-0812">Transmembrane</keyword>
<dbReference type="InParanoid" id="A0A165C074"/>
<dbReference type="AlphaFoldDB" id="A0A165C074"/>
<feature type="domain" description="DUF6535" evidence="3">
    <location>
        <begin position="178"/>
        <end position="267"/>
    </location>
</feature>
<name>A0A165C074_EXIGL</name>
<feature type="transmembrane region" description="Helical" evidence="2">
    <location>
        <begin position="141"/>
        <end position="160"/>
    </location>
</feature>
<proteinExistence type="predicted"/>
<evidence type="ECO:0000259" key="3">
    <source>
        <dbReference type="Pfam" id="PF20153"/>
    </source>
</evidence>
<evidence type="ECO:0000256" key="2">
    <source>
        <dbReference type="SAM" id="Phobius"/>
    </source>
</evidence>
<feature type="domain" description="DUF6535" evidence="3">
    <location>
        <begin position="119"/>
        <end position="173"/>
    </location>
</feature>
<accession>A0A165C074</accession>
<evidence type="ECO:0000313" key="5">
    <source>
        <dbReference type="Proteomes" id="UP000077266"/>
    </source>
</evidence>
<dbReference type="InterPro" id="IPR045338">
    <property type="entry name" value="DUF6535"/>
</dbReference>
<feature type="transmembrane region" description="Helical" evidence="2">
    <location>
        <begin position="280"/>
        <end position="302"/>
    </location>
</feature>
<gene>
    <name evidence="4" type="ORF">EXIGLDRAFT_755510</name>
</gene>
<dbReference type="Proteomes" id="UP000077266">
    <property type="component" value="Unassembled WGS sequence"/>
</dbReference>
<dbReference type="OrthoDB" id="3219854at2759"/>
<evidence type="ECO:0000313" key="4">
    <source>
        <dbReference type="EMBL" id="KZV81572.1"/>
    </source>
</evidence>
<feature type="compositionally biased region" description="Polar residues" evidence="1">
    <location>
        <begin position="1"/>
        <end position="10"/>
    </location>
</feature>
<feature type="transmembrane region" description="Helical" evidence="2">
    <location>
        <begin position="238"/>
        <end position="268"/>
    </location>
</feature>
<dbReference type="Pfam" id="PF20153">
    <property type="entry name" value="DUF6535"/>
    <property type="match status" value="2"/>
</dbReference>
<feature type="region of interest" description="Disordered" evidence="1">
    <location>
        <begin position="1"/>
        <end position="29"/>
    </location>
</feature>
<reference evidence="4 5" key="1">
    <citation type="journal article" date="2016" name="Mol. Biol. Evol.">
        <title>Comparative Genomics of Early-Diverging Mushroom-Forming Fungi Provides Insights into the Origins of Lignocellulose Decay Capabilities.</title>
        <authorList>
            <person name="Nagy L.G."/>
            <person name="Riley R."/>
            <person name="Tritt A."/>
            <person name="Adam C."/>
            <person name="Daum C."/>
            <person name="Floudas D."/>
            <person name="Sun H."/>
            <person name="Yadav J.S."/>
            <person name="Pangilinan J."/>
            <person name="Larsson K.H."/>
            <person name="Matsuura K."/>
            <person name="Barry K."/>
            <person name="Labutti K."/>
            <person name="Kuo R."/>
            <person name="Ohm R.A."/>
            <person name="Bhattacharya S.S."/>
            <person name="Shirouzu T."/>
            <person name="Yoshinaga Y."/>
            <person name="Martin F.M."/>
            <person name="Grigoriev I.V."/>
            <person name="Hibbett D.S."/>
        </authorList>
    </citation>
    <scope>NUCLEOTIDE SEQUENCE [LARGE SCALE GENOMIC DNA]</scope>
    <source>
        <strain evidence="4 5">HHB12029</strain>
    </source>
</reference>
<organism evidence="4 5">
    <name type="scientific">Exidia glandulosa HHB12029</name>
    <dbReference type="NCBI Taxonomy" id="1314781"/>
    <lineage>
        <taxon>Eukaryota</taxon>
        <taxon>Fungi</taxon>
        <taxon>Dikarya</taxon>
        <taxon>Basidiomycota</taxon>
        <taxon>Agaricomycotina</taxon>
        <taxon>Agaricomycetes</taxon>
        <taxon>Auriculariales</taxon>
        <taxon>Exidiaceae</taxon>
        <taxon>Exidia</taxon>
    </lineage>
</organism>
<sequence>MSAYKTSASARPSHAPAMAEHELQESEAVEMTQALITALPPPASTMTEEHELGESETAEKEALIAALPPPAVTEEYELQTLETAVPDDASAMDVPSAEDLELVYLPKVDDPLGDNARVWRIYRFEKTKQEGLITDGWNKSLDALLTFAGLFSAALTSFLIDSYKRIQPSSDDYAPNDGSNEALNSVWFSSLGVTLAAALACLISKSWIREYELLLLDAAASPGSWVDRQVRYRAGMQLYAVPLFTSILPYLIHGSLIYFFLGFVFFALDLDWDSTSPVKSLQWFGTILGVFYLLQLCLPIFFEYCPWRTPLPVAIRLGWMRVWRGRRWRLPSYRYSRAYALLWLVSQPSSLGRAFAIQAIASIMDDADGIRMKSTLQKLVTHEVDVLNVLRFREAELRAVRPGLPHATSSKTTTAAWAPAPSAAVYARARVELHYCSRALELLEGGTTNKTPDSGGLRALLKRWIGRARTASRNTAASLGGQMA</sequence>
<feature type="transmembrane region" description="Helical" evidence="2">
    <location>
        <begin position="185"/>
        <end position="203"/>
    </location>
</feature>
<keyword evidence="2" id="KW-0472">Membrane</keyword>
<keyword evidence="2" id="KW-1133">Transmembrane helix</keyword>
<dbReference type="EMBL" id="KV426382">
    <property type="protein sequence ID" value="KZV81572.1"/>
    <property type="molecule type" value="Genomic_DNA"/>
</dbReference>
<protein>
    <recommendedName>
        <fullName evidence="3">DUF6535 domain-containing protein</fullName>
    </recommendedName>
</protein>